<feature type="transmembrane region" description="Helical" evidence="6">
    <location>
        <begin position="130"/>
        <end position="151"/>
    </location>
</feature>
<evidence type="ECO:0000256" key="4">
    <source>
        <dbReference type="ARBA" id="ARBA00022989"/>
    </source>
</evidence>
<evidence type="ECO:0000256" key="1">
    <source>
        <dbReference type="ARBA" id="ARBA00004651"/>
    </source>
</evidence>
<dbReference type="Proteomes" id="UP000050863">
    <property type="component" value="Unassembled WGS sequence"/>
</dbReference>
<evidence type="ECO:0000256" key="2">
    <source>
        <dbReference type="ARBA" id="ARBA00022475"/>
    </source>
</evidence>
<dbReference type="InterPro" id="IPR050833">
    <property type="entry name" value="Poly_Biosynth_Transport"/>
</dbReference>
<dbReference type="RefSeq" id="WP_057835090.1">
    <property type="nucleotide sequence ID" value="NZ_LLXZ01000059.1"/>
</dbReference>
<gene>
    <name evidence="7" type="ORF">CQ12_10545</name>
</gene>
<protein>
    <submittedName>
        <fullName evidence="7">Uncharacterized protein</fullName>
    </submittedName>
</protein>
<comment type="subcellular location">
    <subcellularLocation>
        <location evidence="1">Cell membrane</location>
        <topology evidence="1">Multi-pass membrane protein</topology>
    </subcellularLocation>
</comment>
<accession>A0A0R3LZ92</accession>
<feature type="transmembrane region" description="Helical" evidence="6">
    <location>
        <begin position="230"/>
        <end position="247"/>
    </location>
</feature>
<feature type="transmembrane region" description="Helical" evidence="6">
    <location>
        <begin position="378"/>
        <end position="396"/>
    </location>
</feature>
<feature type="transmembrane region" description="Helical" evidence="6">
    <location>
        <begin position="20"/>
        <end position="41"/>
    </location>
</feature>
<evidence type="ECO:0000313" key="8">
    <source>
        <dbReference type="Proteomes" id="UP000050863"/>
    </source>
</evidence>
<feature type="transmembrane region" description="Helical" evidence="6">
    <location>
        <begin position="267"/>
        <end position="290"/>
    </location>
</feature>
<dbReference type="Pfam" id="PF01943">
    <property type="entry name" value="Polysacc_synt"/>
    <property type="match status" value="1"/>
</dbReference>
<evidence type="ECO:0000313" key="7">
    <source>
        <dbReference type="EMBL" id="KRR10483.1"/>
    </source>
</evidence>
<dbReference type="PANTHER" id="PTHR30250:SF11">
    <property type="entry name" value="O-ANTIGEN TRANSPORTER-RELATED"/>
    <property type="match status" value="1"/>
</dbReference>
<feature type="transmembrane region" description="Helical" evidence="6">
    <location>
        <begin position="466"/>
        <end position="485"/>
    </location>
</feature>
<comment type="caution">
    <text evidence="7">The sequence shown here is derived from an EMBL/GenBank/DDBJ whole genome shotgun (WGS) entry which is preliminary data.</text>
</comment>
<dbReference type="GO" id="GO:0005886">
    <property type="term" value="C:plasma membrane"/>
    <property type="evidence" value="ECO:0007669"/>
    <property type="project" value="UniProtKB-SubCell"/>
</dbReference>
<feature type="transmembrane region" description="Helical" evidence="6">
    <location>
        <begin position="188"/>
        <end position="209"/>
    </location>
</feature>
<keyword evidence="8" id="KW-1185">Reference proteome</keyword>
<feature type="transmembrane region" description="Helical" evidence="6">
    <location>
        <begin position="336"/>
        <end position="357"/>
    </location>
</feature>
<feature type="transmembrane region" description="Helical" evidence="6">
    <location>
        <begin position="311"/>
        <end position="330"/>
    </location>
</feature>
<keyword evidence="2" id="KW-1003">Cell membrane</keyword>
<evidence type="ECO:0000256" key="3">
    <source>
        <dbReference type="ARBA" id="ARBA00022692"/>
    </source>
</evidence>
<feature type="transmembrane region" description="Helical" evidence="6">
    <location>
        <begin position="402"/>
        <end position="422"/>
    </location>
</feature>
<reference evidence="7 8" key="1">
    <citation type="submission" date="2014-03" db="EMBL/GenBank/DDBJ databases">
        <title>Bradyrhizobium valentinum sp. nov., isolated from effective nodules of Lupinus mariae-josephae, a lupine endemic of basic-lime soils in Eastern Spain.</title>
        <authorList>
            <person name="Duran D."/>
            <person name="Rey L."/>
            <person name="Navarro A."/>
            <person name="Busquets A."/>
            <person name="Imperial J."/>
            <person name="Ruiz-Argueso T."/>
        </authorList>
    </citation>
    <scope>NUCLEOTIDE SEQUENCE [LARGE SCALE GENOMIC DNA]</scope>
    <source>
        <strain evidence="7 8">PAC68</strain>
    </source>
</reference>
<dbReference type="AlphaFoldDB" id="A0A0R3LZ92"/>
<name>A0A0R3LZ92_9BRAD</name>
<evidence type="ECO:0000256" key="6">
    <source>
        <dbReference type="SAM" id="Phobius"/>
    </source>
</evidence>
<organism evidence="7 8">
    <name type="scientific">Bradyrhizobium jicamae</name>
    <dbReference type="NCBI Taxonomy" id="280332"/>
    <lineage>
        <taxon>Bacteria</taxon>
        <taxon>Pseudomonadati</taxon>
        <taxon>Pseudomonadota</taxon>
        <taxon>Alphaproteobacteria</taxon>
        <taxon>Hyphomicrobiales</taxon>
        <taxon>Nitrobacteraceae</taxon>
        <taxon>Bradyrhizobium</taxon>
    </lineage>
</organism>
<feature type="transmembrane region" description="Helical" evidence="6">
    <location>
        <begin position="163"/>
        <end position="182"/>
    </location>
</feature>
<feature type="transmembrane region" description="Helical" evidence="6">
    <location>
        <begin position="94"/>
        <end position="118"/>
    </location>
</feature>
<keyword evidence="3 6" id="KW-0812">Transmembrane</keyword>
<feature type="transmembrane region" description="Helical" evidence="6">
    <location>
        <begin position="434"/>
        <end position="454"/>
    </location>
</feature>
<proteinExistence type="predicted"/>
<dbReference type="STRING" id="280332.CQ12_10545"/>
<keyword evidence="5 6" id="KW-0472">Membrane</keyword>
<sequence length="508" mass="54997">MDASRTTMDAPYYSFLKGAPLNAASIAYAKVVSFVAGIIVARMIGATQYGMFNIARTVLESCSIVSPLGLDLALQRHLGSAPERLSIRLGQLTFLRLLTFGLAIIPPALVAAGLGSYVEQSIYRYPDFANVLFVMLIALPFATDIAVLGGAYRGVLNPTPFMLAHYVVQPTIRLILMGLLFVLGFRLWAIVVATCAAYVISWVVLASVARKDLAGSGTSHRWDWADVRSVLLYSPSLCASVVFVVWIRSADSLFLGYSGSARDVGQYAAILMIAQLIGLVGEALGQTLGPRVALCYRNNDFAAMETLLAENIRRMTLVSAPIFAAILFWGDRMDLVLGPTFAVDTSVVALVAARIFVQTILGYSGFALSMTGWHVRETIILGCGFLLSVLACWVLVPLFGQLGAALASFATMAMINLVRYTVVLRMFRIRIIGMPVATATAVAVATAGMVWLLSKPIDDRTLLFTVFEAAVFLALFSGAAWRFLITDQDRDIISNLFRLLRGSVGRGK</sequence>
<dbReference type="InterPro" id="IPR002797">
    <property type="entry name" value="Polysacc_synth"/>
</dbReference>
<dbReference type="PANTHER" id="PTHR30250">
    <property type="entry name" value="PST FAMILY PREDICTED COLANIC ACID TRANSPORTER"/>
    <property type="match status" value="1"/>
</dbReference>
<evidence type="ECO:0000256" key="5">
    <source>
        <dbReference type="ARBA" id="ARBA00023136"/>
    </source>
</evidence>
<keyword evidence="4 6" id="KW-1133">Transmembrane helix</keyword>
<dbReference type="OrthoDB" id="8446398at2"/>
<dbReference type="EMBL" id="LLXZ01000059">
    <property type="protein sequence ID" value="KRR10483.1"/>
    <property type="molecule type" value="Genomic_DNA"/>
</dbReference>